<evidence type="ECO:0000256" key="5">
    <source>
        <dbReference type="ARBA" id="ARBA00023210"/>
    </source>
</evidence>
<evidence type="ECO:0008006" key="9">
    <source>
        <dbReference type="Google" id="ProtNLM"/>
    </source>
</evidence>
<reference evidence="8" key="1">
    <citation type="submission" date="2016-10" db="EMBL/GenBank/DDBJ databases">
        <title>Frankia sp. NRRL B-16386 Genome sequencing.</title>
        <authorList>
            <person name="Ghodhbane-Gtari F."/>
            <person name="Swanson E."/>
            <person name="Gueddou A."/>
            <person name="Hezbri K."/>
            <person name="Ktari K."/>
            <person name="Nouioui I."/>
            <person name="Morris K."/>
            <person name="Simpson S."/>
            <person name="Abebe-Akele F."/>
            <person name="Thomas K."/>
            <person name="Gtari M."/>
            <person name="Tisa L.S."/>
        </authorList>
    </citation>
    <scope>NUCLEOTIDE SEQUENCE [LARGE SCALE GENOMIC DNA]</scope>
    <source>
        <strain evidence="8">NRRL B-16386</strain>
    </source>
</reference>
<dbReference type="Pfam" id="PF04686">
    <property type="entry name" value="SsgA"/>
    <property type="match status" value="1"/>
</dbReference>
<gene>
    <name evidence="7" type="ORF">BL253_18720</name>
</gene>
<dbReference type="GO" id="GO:0000917">
    <property type="term" value="P:division septum assembly"/>
    <property type="evidence" value="ECO:0007669"/>
    <property type="project" value="UniProtKB-KW"/>
</dbReference>
<dbReference type="InterPro" id="IPR038658">
    <property type="entry name" value="SsgB_sf"/>
</dbReference>
<dbReference type="Gene3D" id="2.30.31.20">
    <property type="entry name" value="Sporulation-specific cell division protein SsgB"/>
    <property type="match status" value="1"/>
</dbReference>
<accession>A0A1V2IB95</accession>
<keyword evidence="8" id="KW-1185">Reference proteome</keyword>
<keyword evidence="4" id="KW-0749">Sporulation</keyword>
<keyword evidence="6" id="KW-0131">Cell cycle</keyword>
<dbReference type="GO" id="GO:0030435">
    <property type="term" value="P:sporulation resulting in formation of a cellular spore"/>
    <property type="evidence" value="ECO:0007669"/>
    <property type="project" value="UniProtKB-KW"/>
</dbReference>
<dbReference type="EMBL" id="MOMC01000037">
    <property type="protein sequence ID" value="ONH28881.1"/>
    <property type="molecule type" value="Genomic_DNA"/>
</dbReference>
<evidence type="ECO:0000313" key="7">
    <source>
        <dbReference type="EMBL" id="ONH28881.1"/>
    </source>
</evidence>
<keyword evidence="5" id="KW-0717">Septation</keyword>
<sequence>MKEMSCDLPVLLVTSNGERLPLKAHLNYDPADPIAVTLVIRAESGEFVRWTFARALLAANGSRSTNIGDVRVQPTDGRKGRVMTLTLTCPEGRAELELPAQRVAAFLHRTYRAVPAYVEAGLINWDAEFGALLGFGVPKRGVDDV</sequence>
<evidence type="ECO:0000256" key="2">
    <source>
        <dbReference type="ARBA" id="ARBA00009323"/>
    </source>
</evidence>
<evidence type="ECO:0000256" key="6">
    <source>
        <dbReference type="ARBA" id="ARBA00023306"/>
    </source>
</evidence>
<proteinExistence type="inferred from homology"/>
<dbReference type="Proteomes" id="UP000188929">
    <property type="component" value="Unassembled WGS sequence"/>
</dbReference>
<dbReference type="AlphaFoldDB" id="A0A1V2IB95"/>
<protein>
    <recommendedName>
        <fullName evidence="9">Sporulation protein SsgA</fullName>
    </recommendedName>
</protein>
<comment type="subcellular location">
    <subcellularLocation>
        <location evidence="1">Cell septum</location>
    </subcellularLocation>
</comment>
<comment type="similarity">
    <text evidence="2">Belongs to the SsgA family.</text>
</comment>
<evidence type="ECO:0000256" key="3">
    <source>
        <dbReference type="ARBA" id="ARBA00022618"/>
    </source>
</evidence>
<evidence type="ECO:0000256" key="4">
    <source>
        <dbReference type="ARBA" id="ARBA00022969"/>
    </source>
</evidence>
<comment type="caution">
    <text evidence="7">The sequence shown here is derived from an EMBL/GenBank/DDBJ whole genome shotgun (WGS) entry which is preliminary data.</text>
</comment>
<evidence type="ECO:0000256" key="1">
    <source>
        <dbReference type="ARBA" id="ARBA00004431"/>
    </source>
</evidence>
<keyword evidence="3" id="KW-0132">Cell division</keyword>
<feature type="unsure residue" description="I or L" evidence="7">
    <location>
        <position position="57"/>
    </location>
</feature>
<organism evidence="7 8">
    <name type="scientific">Pseudofrankia asymbiotica</name>
    <dbReference type="NCBI Taxonomy" id="1834516"/>
    <lineage>
        <taxon>Bacteria</taxon>
        <taxon>Bacillati</taxon>
        <taxon>Actinomycetota</taxon>
        <taxon>Actinomycetes</taxon>
        <taxon>Frankiales</taxon>
        <taxon>Frankiaceae</taxon>
        <taxon>Pseudofrankia</taxon>
    </lineage>
</organism>
<dbReference type="GO" id="GO:0030428">
    <property type="term" value="C:cell septum"/>
    <property type="evidence" value="ECO:0007669"/>
    <property type="project" value="UniProtKB-SubCell"/>
</dbReference>
<evidence type="ECO:0000313" key="8">
    <source>
        <dbReference type="Proteomes" id="UP000188929"/>
    </source>
</evidence>
<name>A0A1V2IB95_9ACTN</name>
<dbReference type="InterPro" id="IPR006776">
    <property type="entry name" value="SsgB"/>
</dbReference>
<dbReference type="STRING" id="1834516.BL253_18720"/>